<reference evidence="1 2" key="1">
    <citation type="journal article" date="2010" name="J. Bacteriol.">
        <title>Genome sequences of Oceanicola granulosus HTCC2516(T) and Oceanicola batsensis HTCC2597(TDelta).</title>
        <authorList>
            <person name="Thrash J.C."/>
            <person name="Cho J.C."/>
            <person name="Vergin K.L."/>
            <person name="Giovannoni S.J."/>
        </authorList>
    </citation>
    <scope>NUCLEOTIDE SEQUENCE [LARGE SCALE GENOMIC DNA]</scope>
    <source>
        <strain evidence="2">ATCC BAA-863 / DSM 15984 / KCTC 12145 / HTCC2597</strain>
    </source>
</reference>
<dbReference type="Proteomes" id="UP000004318">
    <property type="component" value="Unassembled WGS sequence"/>
</dbReference>
<proteinExistence type="predicted"/>
<dbReference type="HOGENOM" id="CLU_2001508_0_0_5"/>
<dbReference type="STRING" id="252305.OB2597_06655"/>
<organism evidence="1 2">
    <name type="scientific">Pseudooceanicola batsensis (strain ATCC BAA-863 / DSM 15984 / KCTC 12145 / HTCC2597)</name>
    <name type="common">Oceanicola batsensis</name>
    <dbReference type="NCBI Taxonomy" id="252305"/>
    <lineage>
        <taxon>Bacteria</taxon>
        <taxon>Pseudomonadati</taxon>
        <taxon>Pseudomonadota</taxon>
        <taxon>Alphaproteobacteria</taxon>
        <taxon>Rhodobacterales</taxon>
        <taxon>Paracoccaceae</taxon>
        <taxon>Pseudooceanicola</taxon>
    </lineage>
</organism>
<dbReference type="EMBL" id="AAMO01000001">
    <property type="protein sequence ID" value="EAQ04943.1"/>
    <property type="molecule type" value="Genomic_DNA"/>
</dbReference>
<evidence type="ECO:0000313" key="1">
    <source>
        <dbReference type="EMBL" id="EAQ04943.1"/>
    </source>
</evidence>
<accession>A3TTG6</accession>
<evidence type="ECO:0000313" key="2">
    <source>
        <dbReference type="Proteomes" id="UP000004318"/>
    </source>
</evidence>
<dbReference type="RefSeq" id="WP_009805560.1">
    <property type="nucleotide sequence ID" value="NZ_CH724131.1"/>
</dbReference>
<keyword evidence="2" id="KW-1185">Reference proteome</keyword>
<protein>
    <submittedName>
        <fullName evidence="1">Uncharacterized protein</fullName>
    </submittedName>
</protein>
<name>A3TTG6_PSEBH</name>
<dbReference type="AlphaFoldDB" id="A3TTG6"/>
<gene>
    <name evidence="1" type="ORF">OB2597_06655</name>
</gene>
<sequence length="124" mass="14268">MMKQNRGPSHARHLSTLADLAAKSWRDLFEGKQQMPREMREALLENSLDVQRRYAEKAMRGGKAKSIRTKNMKGFQGLLNDVAFILHAARVKHGRQYSKAMQAEIDLNFSQSRAHHFPFEETDA</sequence>
<comment type="caution">
    <text evidence="1">The sequence shown here is derived from an EMBL/GenBank/DDBJ whole genome shotgun (WGS) entry which is preliminary data.</text>
</comment>